<dbReference type="PANTHER" id="PTHR30482">
    <property type="entry name" value="HIGH-AFFINITY BRANCHED-CHAIN AMINO ACID TRANSPORT SYSTEM PERMEASE"/>
    <property type="match status" value="1"/>
</dbReference>
<comment type="subcellular location">
    <subcellularLocation>
        <location evidence="1">Cell membrane</location>
        <topology evidence="1">Multi-pass membrane protein</topology>
    </subcellularLocation>
</comment>
<evidence type="ECO:0000256" key="2">
    <source>
        <dbReference type="ARBA" id="ARBA00022475"/>
    </source>
</evidence>
<dbReference type="GO" id="GO:0005524">
    <property type="term" value="F:ATP binding"/>
    <property type="evidence" value="ECO:0007669"/>
    <property type="project" value="UniProtKB-KW"/>
</dbReference>
<dbReference type="PROSITE" id="PS51219">
    <property type="entry name" value="DPCK"/>
    <property type="match status" value="1"/>
</dbReference>
<evidence type="ECO:0000256" key="5">
    <source>
        <dbReference type="ARBA" id="ARBA00022840"/>
    </source>
</evidence>
<keyword evidence="7 8" id="KW-0472">Membrane</keyword>
<dbReference type="EMBL" id="LAZR01000160">
    <property type="protein sequence ID" value="KKN85332.1"/>
    <property type="molecule type" value="Genomic_DNA"/>
</dbReference>
<feature type="transmembrane region" description="Helical" evidence="8">
    <location>
        <begin position="123"/>
        <end position="144"/>
    </location>
</feature>
<name>A0A0F9UDA9_9ZZZZ</name>
<dbReference type="InterPro" id="IPR043428">
    <property type="entry name" value="LivM-like"/>
</dbReference>
<dbReference type="AlphaFoldDB" id="A0A0F9UDA9"/>
<keyword evidence="3 8" id="KW-0812">Transmembrane</keyword>
<dbReference type="Pfam" id="PF02653">
    <property type="entry name" value="BPD_transp_2"/>
    <property type="match status" value="1"/>
</dbReference>
<evidence type="ECO:0000256" key="3">
    <source>
        <dbReference type="ARBA" id="ARBA00022692"/>
    </source>
</evidence>
<organism evidence="9">
    <name type="scientific">marine sediment metagenome</name>
    <dbReference type="NCBI Taxonomy" id="412755"/>
    <lineage>
        <taxon>unclassified sequences</taxon>
        <taxon>metagenomes</taxon>
        <taxon>ecological metagenomes</taxon>
    </lineage>
</organism>
<feature type="transmembrane region" description="Helical" evidence="8">
    <location>
        <begin position="197"/>
        <end position="217"/>
    </location>
</feature>
<feature type="transmembrane region" description="Helical" evidence="8">
    <location>
        <begin position="45"/>
        <end position="63"/>
    </location>
</feature>
<dbReference type="PANTHER" id="PTHR30482:SF17">
    <property type="entry name" value="ABC TRANSPORTER ATP-BINDING PROTEIN"/>
    <property type="match status" value="1"/>
</dbReference>
<sequence length="402" mass="43370">MQSLTKKDFLLLLVVAFLTMAAPIILNPFPAGSGLAQFNAGYPDLMQRFVIFGIFAIGFNILFGLTGYLSFGHAAFLGVGSYSAVWMMKLLSMNVIPAILLSVIVAGLFSVVIGFVSLRRSGIYFSILTLAFAQMSFNLAYSVLTPITNGETGLQISLSDPRILDGANAPSYPNLFGAQMNAATTLDFGAWSFTFSVGYYLCAVIMLLAFYISIRVFRSPFGMMLRAVKSNQQRMNYTGLNTKPYTLAAFVISGMYAGLAGGLLAAMDPLAGAERMQWTASGEVVLMTILGGAGTLLGPVLGAGFIKYFENIFSKINDNVLHGWFAFMPDGLEDTLITLIHPFVGKGWHLTLGLLFMLVVIFLPGGLVEGGQRIGRVFRRKDRNAGSVEADAAAQRNTPPAE</sequence>
<evidence type="ECO:0000256" key="4">
    <source>
        <dbReference type="ARBA" id="ARBA00022741"/>
    </source>
</evidence>
<protein>
    <recommendedName>
        <fullName evidence="10">Branched-chain amino acid ABC transporter permease</fullName>
    </recommendedName>
</protein>
<keyword evidence="6 8" id="KW-1133">Transmembrane helix</keyword>
<accession>A0A0F9UDA9</accession>
<evidence type="ECO:0000313" key="9">
    <source>
        <dbReference type="EMBL" id="KKN85332.1"/>
    </source>
</evidence>
<dbReference type="GO" id="GO:0015937">
    <property type="term" value="P:coenzyme A biosynthetic process"/>
    <property type="evidence" value="ECO:0007669"/>
    <property type="project" value="InterPro"/>
</dbReference>
<feature type="transmembrane region" description="Helical" evidence="8">
    <location>
        <begin position="284"/>
        <end position="309"/>
    </location>
</feature>
<reference evidence="9" key="1">
    <citation type="journal article" date="2015" name="Nature">
        <title>Complex archaea that bridge the gap between prokaryotes and eukaryotes.</title>
        <authorList>
            <person name="Spang A."/>
            <person name="Saw J.H."/>
            <person name="Jorgensen S.L."/>
            <person name="Zaremba-Niedzwiedzka K."/>
            <person name="Martijn J."/>
            <person name="Lind A.E."/>
            <person name="van Eijk R."/>
            <person name="Schleper C."/>
            <person name="Guy L."/>
            <person name="Ettema T.J."/>
        </authorList>
    </citation>
    <scope>NUCLEOTIDE SEQUENCE</scope>
</reference>
<evidence type="ECO:0000256" key="1">
    <source>
        <dbReference type="ARBA" id="ARBA00004651"/>
    </source>
</evidence>
<dbReference type="CDD" id="cd06581">
    <property type="entry name" value="TM_PBP1_LivM_like"/>
    <property type="match status" value="1"/>
</dbReference>
<proteinExistence type="predicted"/>
<keyword evidence="5" id="KW-0067">ATP-binding</keyword>
<evidence type="ECO:0000256" key="8">
    <source>
        <dbReference type="SAM" id="Phobius"/>
    </source>
</evidence>
<dbReference type="GO" id="GO:0015658">
    <property type="term" value="F:branched-chain amino acid transmembrane transporter activity"/>
    <property type="evidence" value="ECO:0007669"/>
    <property type="project" value="InterPro"/>
</dbReference>
<evidence type="ECO:0008006" key="10">
    <source>
        <dbReference type="Google" id="ProtNLM"/>
    </source>
</evidence>
<comment type="caution">
    <text evidence="9">The sequence shown here is derived from an EMBL/GenBank/DDBJ whole genome shotgun (WGS) entry which is preliminary data.</text>
</comment>
<dbReference type="InterPro" id="IPR001851">
    <property type="entry name" value="ABC_transp_permease"/>
</dbReference>
<feature type="transmembrane region" description="Helical" evidence="8">
    <location>
        <begin position="321"/>
        <end position="344"/>
    </location>
</feature>
<feature type="transmembrane region" description="Helical" evidence="8">
    <location>
        <begin position="350"/>
        <end position="371"/>
    </location>
</feature>
<evidence type="ECO:0000256" key="7">
    <source>
        <dbReference type="ARBA" id="ARBA00023136"/>
    </source>
</evidence>
<evidence type="ECO:0000256" key="6">
    <source>
        <dbReference type="ARBA" id="ARBA00022989"/>
    </source>
</evidence>
<gene>
    <name evidence="9" type="ORF">LCGC14_0279900</name>
</gene>
<keyword evidence="4" id="KW-0547">Nucleotide-binding</keyword>
<dbReference type="GO" id="GO:0004140">
    <property type="term" value="F:dephospho-CoA kinase activity"/>
    <property type="evidence" value="ECO:0007669"/>
    <property type="project" value="InterPro"/>
</dbReference>
<keyword evidence="2" id="KW-1003">Cell membrane</keyword>
<feature type="transmembrane region" description="Helical" evidence="8">
    <location>
        <begin position="94"/>
        <end position="116"/>
    </location>
</feature>
<dbReference type="GO" id="GO:0005886">
    <property type="term" value="C:plasma membrane"/>
    <property type="evidence" value="ECO:0007669"/>
    <property type="project" value="UniProtKB-SubCell"/>
</dbReference>
<feature type="transmembrane region" description="Helical" evidence="8">
    <location>
        <begin position="244"/>
        <end position="264"/>
    </location>
</feature>
<feature type="transmembrane region" description="Helical" evidence="8">
    <location>
        <begin position="70"/>
        <end position="88"/>
    </location>
</feature>
<dbReference type="InterPro" id="IPR001977">
    <property type="entry name" value="Depp_CoAkinase"/>
</dbReference>